<dbReference type="Pfam" id="PF02341">
    <property type="entry name" value="RbcX"/>
    <property type="match status" value="1"/>
</dbReference>
<evidence type="ECO:0000256" key="3">
    <source>
        <dbReference type="ARBA" id="ARBA00023300"/>
    </source>
</evidence>
<dbReference type="Proteomes" id="UP000607397">
    <property type="component" value="Unassembled WGS sequence"/>
</dbReference>
<evidence type="ECO:0000313" key="5">
    <source>
        <dbReference type="EMBL" id="NCJ07361.1"/>
    </source>
</evidence>
<organism evidence="5 6">
    <name type="scientific">Petrachloros mirabilis ULC683</name>
    <dbReference type="NCBI Taxonomy" id="2781853"/>
    <lineage>
        <taxon>Bacteria</taxon>
        <taxon>Bacillati</taxon>
        <taxon>Cyanobacteriota</taxon>
        <taxon>Cyanophyceae</taxon>
        <taxon>Synechococcales</taxon>
        <taxon>Petrachlorosaceae</taxon>
        <taxon>Petrachloros</taxon>
        <taxon>Petrachloros mirabilis</taxon>
    </lineage>
</organism>
<evidence type="ECO:0000256" key="4">
    <source>
        <dbReference type="SAM" id="MobiDB-lite"/>
    </source>
</evidence>
<dbReference type="AlphaFoldDB" id="A0A8K2A0K5"/>
<reference evidence="5" key="1">
    <citation type="submission" date="2019-12" db="EMBL/GenBank/DDBJ databases">
        <title>High-Quality draft genome sequences of three cyanobacteria isolated from the limestone walls of the Old Cathedral of Coimbra.</title>
        <authorList>
            <person name="Tiago I."/>
            <person name="Soares F."/>
            <person name="Portugal A."/>
        </authorList>
    </citation>
    <scope>NUCLEOTIDE SEQUENCE [LARGE SCALE GENOMIC DNA]</scope>
    <source>
        <strain evidence="5">C</strain>
    </source>
</reference>
<protein>
    <submittedName>
        <fullName evidence="5">Chaperonin family protein RbcX</fullName>
    </submittedName>
</protein>
<keyword evidence="3" id="KW-0120">Carbon dioxide fixation</keyword>
<keyword evidence="6" id="KW-1185">Reference proteome</keyword>
<accession>A0A8K2A0K5</accession>
<dbReference type="PANTHER" id="PTHR33791:SF1">
    <property type="entry name" value="RUBISCO CHAPERONE RBCX"/>
    <property type="match status" value="1"/>
</dbReference>
<dbReference type="GO" id="GO:0110102">
    <property type="term" value="P:ribulose bisphosphate carboxylase complex assembly"/>
    <property type="evidence" value="ECO:0007669"/>
    <property type="project" value="InterPro"/>
</dbReference>
<dbReference type="PANTHER" id="PTHR33791">
    <property type="entry name" value="CHAPERONIN-LIKE RBCX PROTEIN 1, CHLOROPLASTIC"/>
    <property type="match status" value="1"/>
</dbReference>
<feature type="region of interest" description="Disordered" evidence="4">
    <location>
        <begin position="99"/>
        <end position="136"/>
    </location>
</feature>
<keyword evidence="1" id="KW-0602">Photosynthesis</keyword>
<dbReference type="GO" id="GO:0044183">
    <property type="term" value="F:protein folding chaperone"/>
    <property type="evidence" value="ECO:0007669"/>
    <property type="project" value="InterPro"/>
</dbReference>
<dbReference type="GO" id="GO:0015977">
    <property type="term" value="P:carbon fixation"/>
    <property type="evidence" value="ECO:0007669"/>
    <property type="project" value="UniProtKB-KW"/>
</dbReference>
<dbReference type="Gene3D" id="1.10.1200.210">
    <property type="entry name" value="Chaperonin-like RbcX"/>
    <property type="match status" value="1"/>
</dbReference>
<proteinExistence type="predicted"/>
<dbReference type="EMBL" id="WVIC01000025">
    <property type="protein sequence ID" value="NCJ07361.1"/>
    <property type="molecule type" value="Genomic_DNA"/>
</dbReference>
<gene>
    <name evidence="5" type="ORF">GS597_12750</name>
</gene>
<evidence type="ECO:0000313" key="6">
    <source>
        <dbReference type="Proteomes" id="UP000607397"/>
    </source>
</evidence>
<dbReference type="RefSeq" id="WP_161825840.1">
    <property type="nucleotide sequence ID" value="NZ_WVIC01000025.1"/>
</dbReference>
<dbReference type="InterPro" id="IPR003435">
    <property type="entry name" value="Chaperonin_RcbX"/>
</dbReference>
<comment type="caution">
    <text evidence="5">The sequence shown here is derived from an EMBL/GenBank/DDBJ whole genome shotgun (WGS) entry which is preliminary data.</text>
</comment>
<dbReference type="InterPro" id="IPR038052">
    <property type="entry name" value="Chaperonin_RbcX_sf"/>
</dbReference>
<keyword evidence="2" id="KW-0143">Chaperone</keyword>
<evidence type="ECO:0000256" key="1">
    <source>
        <dbReference type="ARBA" id="ARBA00022531"/>
    </source>
</evidence>
<evidence type="ECO:0000256" key="2">
    <source>
        <dbReference type="ARBA" id="ARBA00023186"/>
    </source>
</evidence>
<dbReference type="GO" id="GO:0015979">
    <property type="term" value="P:photosynthesis"/>
    <property type="evidence" value="ECO:0007669"/>
    <property type="project" value="UniProtKB-KW"/>
</dbReference>
<dbReference type="SUPFAM" id="SSF158615">
    <property type="entry name" value="RbcX-like"/>
    <property type="match status" value="1"/>
</dbReference>
<name>A0A8K2A0K5_9CYAN</name>
<sequence>MDSSSLKRIAKATTKTLISYVTYQALHVVLDQLKETDPIQRFWLHQFAARESIQDGEIFLKALFRENPELGFRLLTVRSHIANELADFLPEMLRSGLEQANMEQRRQQLERMTQVDPTLSDLPLEQTPDAADATES</sequence>